<name>A0A814S5D4_9BILA</name>
<keyword evidence="1" id="KW-1133">Transmembrane helix</keyword>
<gene>
    <name evidence="3" type="ORF">CJN711_LOCUS9166</name>
</gene>
<dbReference type="EMBL" id="CAJNOV010003516">
    <property type="protein sequence ID" value="CAF1143507.1"/>
    <property type="molecule type" value="Genomic_DNA"/>
</dbReference>
<organism evidence="3 4">
    <name type="scientific">Rotaria magnacalcarata</name>
    <dbReference type="NCBI Taxonomy" id="392030"/>
    <lineage>
        <taxon>Eukaryota</taxon>
        <taxon>Metazoa</taxon>
        <taxon>Spiralia</taxon>
        <taxon>Gnathifera</taxon>
        <taxon>Rotifera</taxon>
        <taxon>Eurotatoria</taxon>
        <taxon>Bdelloidea</taxon>
        <taxon>Philodinida</taxon>
        <taxon>Philodinidae</taxon>
        <taxon>Rotaria</taxon>
    </lineage>
</organism>
<dbReference type="PANTHER" id="PTHR37471">
    <property type="entry name" value="UNNAMED PRODUCT"/>
    <property type="match status" value="1"/>
</dbReference>
<proteinExistence type="predicted"/>
<evidence type="ECO:0000313" key="3">
    <source>
        <dbReference type="EMBL" id="CAF1143507.1"/>
    </source>
</evidence>
<protein>
    <recommendedName>
        <fullName evidence="2">AB hydrolase-1 domain-containing protein</fullName>
    </recommendedName>
</protein>
<dbReference type="PANTHER" id="PTHR37471:SF1">
    <property type="entry name" value="AB HYDROLASE-1 DOMAIN-CONTAINING PROTEIN"/>
    <property type="match status" value="1"/>
</dbReference>
<comment type="caution">
    <text evidence="3">The sequence shown here is derived from an EMBL/GenBank/DDBJ whole genome shotgun (WGS) entry which is preliminary data.</text>
</comment>
<accession>A0A814S5D4</accession>
<feature type="transmembrane region" description="Helical" evidence="1">
    <location>
        <begin position="205"/>
        <end position="226"/>
    </location>
</feature>
<dbReference type="Proteomes" id="UP000663855">
    <property type="component" value="Unassembled WGS sequence"/>
</dbReference>
<feature type="transmembrane region" description="Helical" evidence="1">
    <location>
        <begin position="25"/>
        <end position="53"/>
    </location>
</feature>
<keyword evidence="1" id="KW-0812">Transmembrane</keyword>
<dbReference type="InterPro" id="IPR029058">
    <property type="entry name" value="AB_hydrolase_fold"/>
</dbReference>
<keyword evidence="1" id="KW-0472">Membrane</keyword>
<feature type="transmembrane region" description="Helical" evidence="1">
    <location>
        <begin position="65"/>
        <end position="83"/>
    </location>
</feature>
<evidence type="ECO:0000256" key="1">
    <source>
        <dbReference type="SAM" id="Phobius"/>
    </source>
</evidence>
<evidence type="ECO:0000313" key="4">
    <source>
        <dbReference type="Proteomes" id="UP000663855"/>
    </source>
</evidence>
<evidence type="ECO:0000259" key="2">
    <source>
        <dbReference type="Pfam" id="PF00561"/>
    </source>
</evidence>
<feature type="domain" description="AB hydrolase-1" evidence="2">
    <location>
        <begin position="255"/>
        <end position="357"/>
    </location>
</feature>
<dbReference type="SUPFAM" id="SSF53474">
    <property type="entry name" value="alpha/beta-Hydrolases"/>
    <property type="match status" value="1"/>
</dbReference>
<sequence>MTGEIRFVDRSLISGLCKIYRSSRFLALCSFLLISFISLPIPLSIVWLIQVLFLNISIIPISSSYLYIVFTIWSTMEVIFLTYQSYLYSKIQQKVPAPHVSSIERNRIVSNVLSTVKSLPHTLSKWFMDCPFQNIDRQSLIGWLAFAFYSKQLYELNDEEYEEIYSLVEKIETDYRLKITDDETTNTVSHMKHILDPVRVIFRPLAFYIFTDTFLNGILCSSIFYLRGYQFVRLGHLSFWTYHDETCNVEDEKDPIIFFHGIGAGLIMYQPFISRIQKQFSDRRRIIFISMSCICMRYPSLDDIPTMSETIESIHVIFNYYQLKKAIFIGHSYGTACLSWIVKKCPQYISRLIFLDPICFVLFEPYVIYNFVYRTPCRLGHLYLYYFVCRELGISHVISRHFWWIQNNLFIEQIPSNSNKILPTHVLLSGNDCIVNVNLVKDYLNDHNVDFYWAPNLSHGGYMHDKESWEKICQWIS</sequence>
<dbReference type="Pfam" id="PF00561">
    <property type="entry name" value="Abhydrolase_1"/>
    <property type="match status" value="1"/>
</dbReference>
<dbReference type="InterPro" id="IPR000073">
    <property type="entry name" value="AB_hydrolase_1"/>
</dbReference>
<reference evidence="3" key="1">
    <citation type="submission" date="2021-02" db="EMBL/GenBank/DDBJ databases">
        <authorList>
            <person name="Nowell W R."/>
        </authorList>
    </citation>
    <scope>NUCLEOTIDE SEQUENCE</scope>
</reference>
<dbReference type="AlphaFoldDB" id="A0A814S5D4"/>
<dbReference type="Gene3D" id="3.40.50.1820">
    <property type="entry name" value="alpha/beta hydrolase"/>
    <property type="match status" value="1"/>
</dbReference>